<evidence type="ECO:0000313" key="3">
    <source>
        <dbReference type="Proteomes" id="UP000663880"/>
    </source>
</evidence>
<name>A0A821W1Z9_9NEOP</name>
<comment type="caution">
    <text evidence="2">The sequence shown here is derived from an EMBL/GenBank/DDBJ whole genome shotgun (WGS) entry which is preliminary data.</text>
</comment>
<keyword evidence="1" id="KW-0812">Transmembrane</keyword>
<organism evidence="2 3">
    <name type="scientific">Pieris macdunnoughi</name>
    <dbReference type="NCBI Taxonomy" id="345717"/>
    <lineage>
        <taxon>Eukaryota</taxon>
        <taxon>Metazoa</taxon>
        <taxon>Ecdysozoa</taxon>
        <taxon>Arthropoda</taxon>
        <taxon>Hexapoda</taxon>
        <taxon>Insecta</taxon>
        <taxon>Pterygota</taxon>
        <taxon>Neoptera</taxon>
        <taxon>Endopterygota</taxon>
        <taxon>Lepidoptera</taxon>
        <taxon>Glossata</taxon>
        <taxon>Ditrysia</taxon>
        <taxon>Papilionoidea</taxon>
        <taxon>Pieridae</taxon>
        <taxon>Pierinae</taxon>
        <taxon>Pieris</taxon>
    </lineage>
</organism>
<dbReference type="AlphaFoldDB" id="A0A821W1Z9"/>
<dbReference type="Gene3D" id="3.40.350.10">
    <property type="entry name" value="Creatinase/prolidase N-terminal domain"/>
    <property type="match status" value="1"/>
</dbReference>
<keyword evidence="1" id="KW-0472">Membrane</keyword>
<keyword evidence="1" id="KW-1133">Transmembrane helix</keyword>
<protein>
    <submittedName>
        <fullName evidence="2">Uncharacterized protein</fullName>
    </submittedName>
</protein>
<evidence type="ECO:0000313" key="2">
    <source>
        <dbReference type="EMBL" id="CAF4918178.1"/>
    </source>
</evidence>
<reference evidence="2" key="1">
    <citation type="submission" date="2021-02" db="EMBL/GenBank/DDBJ databases">
        <authorList>
            <person name="Steward A R."/>
        </authorList>
    </citation>
    <scope>NUCLEOTIDE SEQUENCE</scope>
</reference>
<dbReference type="EMBL" id="CAJOBZ010000052">
    <property type="protein sequence ID" value="CAF4918178.1"/>
    <property type="molecule type" value="Genomic_DNA"/>
</dbReference>
<feature type="transmembrane region" description="Helical" evidence="1">
    <location>
        <begin position="20"/>
        <end position="41"/>
    </location>
</feature>
<gene>
    <name evidence="2" type="ORF">PMACD_LOCUS12781</name>
</gene>
<dbReference type="Proteomes" id="UP000663880">
    <property type="component" value="Unassembled WGS sequence"/>
</dbReference>
<dbReference type="InterPro" id="IPR029149">
    <property type="entry name" value="Creatin/AminoP/Spt16_N"/>
</dbReference>
<sequence>MSLTVKSEEPSPDERRLEYISGWDGAGTAAVLAAGGAAIWVPAVNVRRAKMSLSCAWLVLDGDDPYG</sequence>
<keyword evidence="3" id="KW-1185">Reference proteome</keyword>
<proteinExistence type="predicted"/>
<accession>A0A821W1Z9</accession>
<evidence type="ECO:0000256" key="1">
    <source>
        <dbReference type="SAM" id="Phobius"/>
    </source>
</evidence>